<comment type="caution">
    <text evidence="1">The sequence shown here is derived from an EMBL/GenBank/DDBJ whole genome shotgun (WGS) entry which is preliminary data.</text>
</comment>
<accession>X1BLQ4</accession>
<evidence type="ECO:0000313" key="1">
    <source>
        <dbReference type="EMBL" id="GAG96874.1"/>
    </source>
</evidence>
<organism evidence="1">
    <name type="scientific">marine sediment metagenome</name>
    <dbReference type="NCBI Taxonomy" id="412755"/>
    <lineage>
        <taxon>unclassified sequences</taxon>
        <taxon>metagenomes</taxon>
        <taxon>ecological metagenomes</taxon>
    </lineage>
</organism>
<gene>
    <name evidence="1" type="ORF">S01H4_45150</name>
</gene>
<protein>
    <submittedName>
        <fullName evidence="1">Uncharacterized protein</fullName>
    </submittedName>
</protein>
<dbReference type="EMBL" id="BART01025111">
    <property type="protein sequence ID" value="GAG96874.1"/>
    <property type="molecule type" value="Genomic_DNA"/>
</dbReference>
<name>X1BLQ4_9ZZZZ</name>
<dbReference type="AlphaFoldDB" id="X1BLQ4"/>
<sequence length="119" mass="13892">MDETKKDKTQSAFEAAESVVMMVRRLQDNDETSLIDTIESGLILLKRLQENDDWVELHARLAEISPKESRDSFIDIRKFLLQLKADAGLMTKEKFEHAIKNEVKDNWTDDYMTNFLPKD</sequence>
<proteinExistence type="predicted"/>
<reference evidence="1" key="1">
    <citation type="journal article" date="2014" name="Front. Microbiol.">
        <title>High frequency of phylogenetically diverse reductive dehalogenase-homologous genes in deep subseafloor sedimentary metagenomes.</title>
        <authorList>
            <person name="Kawai M."/>
            <person name="Futagami T."/>
            <person name="Toyoda A."/>
            <person name="Takaki Y."/>
            <person name="Nishi S."/>
            <person name="Hori S."/>
            <person name="Arai W."/>
            <person name="Tsubouchi T."/>
            <person name="Morono Y."/>
            <person name="Uchiyama I."/>
            <person name="Ito T."/>
            <person name="Fujiyama A."/>
            <person name="Inagaki F."/>
            <person name="Takami H."/>
        </authorList>
    </citation>
    <scope>NUCLEOTIDE SEQUENCE</scope>
    <source>
        <strain evidence="1">Expedition CK06-06</strain>
    </source>
</reference>